<evidence type="ECO:0000313" key="8">
    <source>
        <dbReference type="EMBL" id="KAJ5271171.1"/>
    </source>
</evidence>
<comment type="caution">
    <text evidence="8">The sequence shown here is derived from an EMBL/GenBank/DDBJ whole genome shotgun (WGS) entry which is preliminary data.</text>
</comment>
<keyword evidence="4" id="KW-0804">Transcription</keyword>
<evidence type="ECO:0000256" key="2">
    <source>
        <dbReference type="ARBA" id="ARBA00023015"/>
    </source>
</evidence>
<protein>
    <recommendedName>
        <fullName evidence="7">Zn(2)-C6 fungal-type domain-containing protein</fullName>
    </recommendedName>
</protein>
<accession>A0ABQ8WN30</accession>
<dbReference type="Gene3D" id="4.10.240.10">
    <property type="entry name" value="Zn(2)-C6 fungal-type DNA-binding domain"/>
    <property type="match status" value="1"/>
</dbReference>
<dbReference type="Pfam" id="PF11951">
    <property type="entry name" value="Fungal_trans_2"/>
    <property type="match status" value="1"/>
</dbReference>
<keyword evidence="3" id="KW-0238">DNA-binding</keyword>
<feature type="region of interest" description="Disordered" evidence="6">
    <location>
        <begin position="51"/>
        <end position="77"/>
    </location>
</feature>
<sequence>MRAPCWTCRSRTIQCDQSRTPCAKCEKAGLECLDKRPLRWVQGVAIRGKMRGRDPGKHHQVTDRQQPAQRKRNALSRTKSLTTNISPQFALQDPYVHHLDWSSRFYLDYYDLRISKLFILYDSERNPFRSLLTYALDDATLRMAILAVAARHFANSGHSFEQWNDALAHRFVNADWDALHFKMRAIKLLSSSLSCPGSSQKRTILLATILFMIFLDILESGIDGWQYHLHGAKSLVNLSRSLLEVGAKDNFSSCPDVVVEDTERFVGQQFALYAFPALAHFLRRFILFFSSYAFVSTIGGALSGSDDSTPDFFQFDENRHQESIIRSFLGCPGFLLRAIHFFSVQRHLVGSLQLHDDLTIYEHIRDTSTMLELTAKFNCHRRALESVQLRVPSEVQIEELTLLLQAFKIATMLYGNRILHAFKTHLGIITPDNHELVLQLLSTIDSLKSNATFFKCLLWPIFIVGLESQVASEHELVVEFLKRIWNLTCCVNVINASKILRDSWKHVHLGSSLAPGTAIPVIETGWLLV</sequence>
<dbReference type="Proteomes" id="UP001220256">
    <property type="component" value="Unassembled WGS sequence"/>
</dbReference>
<evidence type="ECO:0000256" key="4">
    <source>
        <dbReference type="ARBA" id="ARBA00023163"/>
    </source>
</evidence>
<evidence type="ECO:0000259" key="7">
    <source>
        <dbReference type="PROSITE" id="PS50048"/>
    </source>
</evidence>
<evidence type="ECO:0000256" key="5">
    <source>
        <dbReference type="ARBA" id="ARBA00023242"/>
    </source>
</evidence>
<feature type="domain" description="Zn(2)-C6 fungal-type" evidence="7">
    <location>
        <begin position="4"/>
        <end position="32"/>
    </location>
</feature>
<dbReference type="PANTHER" id="PTHR37534:SF8">
    <property type="entry name" value="ZN(II)2CYS6 TRANSCRIPTION FACTOR (EUROFUNG)"/>
    <property type="match status" value="1"/>
</dbReference>
<evidence type="ECO:0000256" key="1">
    <source>
        <dbReference type="ARBA" id="ARBA00004123"/>
    </source>
</evidence>
<dbReference type="Pfam" id="PF00172">
    <property type="entry name" value="Zn_clus"/>
    <property type="match status" value="1"/>
</dbReference>
<reference evidence="8 9" key="1">
    <citation type="journal article" date="2023" name="IMA Fungus">
        <title>Comparative genomic study of the Penicillium genus elucidates a diverse pangenome and 15 lateral gene transfer events.</title>
        <authorList>
            <person name="Petersen C."/>
            <person name="Sorensen T."/>
            <person name="Nielsen M.R."/>
            <person name="Sondergaard T.E."/>
            <person name="Sorensen J.L."/>
            <person name="Fitzpatrick D.A."/>
            <person name="Frisvad J.C."/>
            <person name="Nielsen K.L."/>
        </authorList>
    </citation>
    <scope>NUCLEOTIDE SEQUENCE [LARGE SCALE GENOMIC DNA]</scope>
    <source>
        <strain evidence="8 9">IBT 3361</strain>
    </source>
</reference>
<dbReference type="PROSITE" id="PS50048">
    <property type="entry name" value="ZN2_CY6_FUNGAL_2"/>
    <property type="match status" value="1"/>
</dbReference>
<comment type="subcellular location">
    <subcellularLocation>
        <location evidence="1">Nucleus</location>
    </subcellularLocation>
</comment>
<name>A0ABQ8WN30_PENCH</name>
<dbReference type="PANTHER" id="PTHR37534">
    <property type="entry name" value="TRANSCRIPTIONAL ACTIVATOR PROTEIN UGA3"/>
    <property type="match status" value="1"/>
</dbReference>
<keyword evidence="2" id="KW-0805">Transcription regulation</keyword>
<dbReference type="InterPro" id="IPR036864">
    <property type="entry name" value="Zn2-C6_fun-type_DNA-bd_sf"/>
</dbReference>
<feature type="compositionally biased region" description="Basic and acidic residues" evidence="6">
    <location>
        <begin position="51"/>
        <end position="62"/>
    </location>
</feature>
<keyword evidence="5" id="KW-0539">Nucleus</keyword>
<organism evidence="8 9">
    <name type="scientific">Penicillium chrysogenum</name>
    <name type="common">Penicillium notatum</name>
    <dbReference type="NCBI Taxonomy" id="5076"/>
    <lineage>
        <taxon>Eukaryota</taxon>
        <taxon>Fungi</taxon>
        <taxon>Dikarya</taxon>
        <taxon>Ascomycota</taxon>
        <taxon>Pezizomycotina</taxon>
        <taxon>Eurotiomycetes</taxon>
        <taxon>Eurotiomycetidae</taxon>
        <taxon>Eurotiales</taxon>
        <taxon>Aspergillaceae</taxon>
        <taxon>Penicillium</taxon>
        <taxon>Penicillium chrysogenum species complex</taxon>
    </lineage>
</organism>
<proteinExistence type="predicted"/>
<dbReference type="CDD" id="cd00067">
    <property type="entry name" value="GAL4"/>
    <property type="match status" value="1"/>
</dbReference>
<dbReference type="SMART" id="SM00066">
    <property type="entry name" value="GAL4"/>
    <property type="match status" value="1"/>
</dbReference>
<dbReference type="InterPro" id="IPR001138">
    <property type="entry name" value="Zn2Cys6_DnaBD"/>
</dbReference>
<gene>
    <name evidence="8" type="ORF">N7505_006929</name>
</gene>
<keyword evidence="9" id="KW-1185">Reference proteome</keyword>
<evidence type="ECO:0000256" key="3">
    <source>
        <dbReference type="ARBA" id="ARBA00023125"/>
    </source>
</evidence>
<dbReference type="InterPro" id="IPR021858">
    <property type="entry name" value="Fun_TF"/>
</dbReference>
<dbReference type="EMBL" id="JAPVEB010000003">
    <property type="protein sequence ID" value="KAJ5271171.1"/>
    <property type="molecule type" value="Genomic_DNA"/>
</dbReference>
<evidence type="ECO:0000313" key="9">
    <source>
        <dbReference type="Proteomes" id="UP001220256"/>
    </source>
</evidence>
<evidence type="ECO:0000256" key="6">
    <source>
        <dbReference type="SAM" id="MobiDB-lite"/>
    </source>
</evidence>
<dbReference type="SUPFAM" id="SSF57701">
    <property type="entry name" value="Zn2/Cys6 DNA-binding domain"/>
    <property type="match status" value="1"/>
</dbReference>